<gene>
    <name evidence="2" type="ORF">R9X50_00155300</name>
</gene>
<feature type="region of interest" description="Disordered" evidence="1">
    <location>
        <begin position="493"/>
        <end position="618"/>
    </location>
</feature>
<name>A0AAQ3M0X8_9PEZI</name>
<dbReference type="EMBL" id="CP138581">
    <property type="protein sequence ID" value="WPG98759.1"/>
    <property type="molecule type" value="Genomic_DNA"/>
</dbReference>
<dbReference type="AlphaFoldDB" id="A0AAQ3M0X8"/>
<dbReference type="InterPro" id="IPR011990">
    <property type="entry name" value="TPR-like_helical_dom_sf"/>
</dbReference>
<feature type="compositionally biased region" description="Polar residues" evidence="1">
    <location>
        <begin position="579"/>
        <end position="618"/>
    </location>
</feature>
<feature type="region of interest" description="Disordered" evidence="1">
    <location>
        <begin position="731"/>
        <end position="752"/>
    </location>
</feature>
<feature type="region of interest" description="Disordered" evidence="1">
    <location>
        <begin position="1201"/>
        <end position="1245"/>
    </location>
</feature>
<feature type="region of interest" description="Disordered" evidence="1">
    <location>
        <begin position="467"/>
        <end position="486"/>
    </location>
</feature>
<feature type="compositionally biased region" description="Polar residues" evidence="1">
    <location>
        <begin position="343"/>
        <end position="355"/>
    </location>
</feature>
<feature type="compositionally biased region" description="Pro residues" evidence="1">
    <location>
        <begin position="530"/>
        <end position="555"/>
    </location>
</feature>
<dbReference type="SUPFAM" id="SSF48452">
    <property type="entry name" value="TPR-like"/>
    <property type="match status" value="1"/>
</dbReference>
<feature type="region of interest" description="Disordered" evidence="1">
    <location>
        <begin position="375"/>
        <end position="423"/>
    </location>
</feature>
<reference evidence="2 3" key="1">
    <citation type="submission" date="2023-11" db="EMBL/GenBank/DDBJ databases">
        <title>An acidophilic fungus is an integral part of prey digestion in a carnivorous sundew plant.</title>
        <authorList>
            <person name="Tsai I.J."/>
        </authorList>
    </citation>
    <scope>NUCLEOTIDE SEQUENCE [LARGE SCALE GENOMIC DNA]</scope>
    <source>
        <strain evidence="2">169a</strain>
    </source>
</reference>
<organism evidence="2 3">
    <name type="scientific">Acrodontium crateriforme</name>
    <dbReference type="NCBI Taxonomy" id="150365"/>
    <lineage>
        <taxon>Eukaryota</taxon>
        <taxon>Fungi</taxon>
        <taxon>Dikarya</taxon>
        <taxon>Ascomycota</taxon>
        <taxon>Pezizomycotina</taxon>
        <taxon>Dothideomycetes</taxon>
        <taxon>Dothideomycetidae</taxon>
        <taxon>Mycosphaerellales</taxon>
        <taxon>Teratosphaeriaceae</taxon>
        <taxon>Acrodontium</taxon>
    </lineage>
</organism>
<evidence type="ECO:0000256" key="1">
    <source>
        <dbReference type="SAM" id="MobiDB-lite"/>
    </source>
</evidence>
<evidence type="ECO:0000313" key="2">
    <source>
        <dbReference type="EMBL" id="WPG98759.1"/>
    </source>
</evidence>
<protein>
    <submittedName>
        <fullName evidence="2">Uncharacterized protein</fullName>
    </submittedName>
</protein>
<feature type="compositionally biased region" description="Polar residues" evidence="1">
    <location>
        <begin position="410"/>
        <end position="423"/>
    </location>
</feature>
<dbReference type="Gene3D" id="1.25.40.10">
    <property type="entry name" value="Tetratricopeptide repeat domain"/>
    <property type="match status" value="1"/>
</dbReference>
<proteinExistence type="predicted"/>
<feature type="region of interest" description="Disordered" evidence="1">
    <location>
        <begin position="162"/>
        <end position="184"/>
    </location>
</feature>
<keyword evidence="3" id="KW-1185">Reference proteome</keyword>
<dbReference type="Proteomes" id="UP001303373">
    <property type="component" value="Chromosome 2"/>
</dbReference>
<feature type="region of interest" description="Disordered" evidence="1">
    <location>
        <begin position="334"/>
        <end position="361"/>
    </location>
</feature>
<accession>A0AAQ3M0X8</accession>
<sequence>MSSMALGREDLRDTRALAHKLYTQCRDASSVFKSLNTILRKFRNILEEIEDAFDDGETIGTEKNRVIERVIKGRYILLKLDLALQHYRGSSANQQNPSATALADLFTSIEVCTNNVSNAFYAMGRTEQNETQSDPLARIAAQSPRFPSLSVTSSDRGHIPSVVSSNWSSGNASEPPLGSTATDFASVRPSIDLGRSQSDDKQINASQSTLFHSPASSTSALSAEWRSPFAFMDPLSVPLEDASSFILADGPSTAREEGRASISSAQSSTLLSFIGVPKTTPVGLDLDMHGLEDAHDRKISLETPISPNTEAKFEYQQNIKPPNWGINEVQVGGEEEEKPLDDSPTSASQFGNVSDPNDVESDDMDQTIVLAPSLVSQSAARDQEPATLSRHFKFDPTARDALQSKDGNGPTASTAQSKAVSSESIRNDARAVIHDANAVDSAVSAEIISNAPIHNETDVTPRHIEKPTEHQVQDPQYTSIEAGGEKSNVTPCLRSNGVPALPEAPRDLGSMGSIAGTPSISDPHEQIAVPLPPTELPPVPPKLPKRSPPAPPPPRKPTKEKIEIDVPAILTKTDDTLAAPSSSRYKITNPSPQSPHSTASTEELYSSSRPASPVQSLSATLKPEPLRIRSNSGVSITFNHVGYRPPGTDEQIPSPALMSSTPVTFGLRRSNDIPRSPRAKIISLAQNPGPVHQLTETINVKSRTNIIALSKLDRADSSRAPETSSFIERVKSRNESDDIAQQNDRDHNRQMRGFYEPENQVDAFESFSSFDMEKARQIVICDAWNRGAYSEAYNALSEYATHLITSNGNNHTLRRVHHLLGVIASLRGAYEEAIPFFLAALKSPIQDIGDLDSGDFAAAYWLGDCYALTNQRKEALLAYSIVERSPLYQEPRQPRLPSLIKAEQSFCEIGVSRADFAQDWAKDPQHDEKTPPTSILDTRIITAATARLSLETAPRRTLDLQSACATTRSRAFTLQSLHVPGTPLPLRGYRDHKVFPSMFQSGSVWPMLYDPFFAIGNVARGRLLAYECNLETVYGADSKAHARVPKSGPVFLSRVDCFTCSDLIWLIRTIRDALTTFDMEWSEVANTLGTWFVVRYPFLEQSVATTHYFAISIFRQSMRSGYGVEICPDGVCSARDTRRDNGMIGDYVKGVHYSEPKRIKKIIRDYLDHAAKGAKGKKKTTYMPPDDVPKPVMPTEPLELHTDPIQPPELSGKPIQPPELCDSGEVLPALPPRPVRPANVVHRIP</sequence>
<evidence type="ECO:0000313" key="3">
    <source>
        <dbReference type="Proteomes" id="UP001303373"/>
    </source>
</evidence>
<feature type="compositionally biased region" description="Polar residues" evidence="1">
    <location>
        <begin position="162"/>
        <end position="172"/>
    </location>
</feature>